<dbReference type="EMBL" id="JARJCW010000001">
    <property type="protein sequence ID" value="KAJ7230111.1"/>
    <property type="molecule type" value="Genomic_DNA"/>
</dbReference>
<reference evidence="1" key="1">
    <citation type="submission" date="2023-03" db="EMBL/GenBank/DDBJ databases">
        <title>Massive genome expansion in bonnet fungi (Mycena s.s.) driven by repeated elements and novel gene families across ecological guilds.</title>
        <authorList>
            <consortium name="Lawrence Berkeley National Laboratory"/>
            <person name="Harder C.B."/>
            <person name="Miyauchi S."/>
            <person name="Viragh M."/>
            <person name="Kuo A."/>
            <person name="Thoen E."/>
            <person name="Andreopoulos B."/>
            <person name="Lu D."/>
            <person name="Skrede I."/>
            <person name="Drula E."/>
            <person name="Henrissat B."/>
            <person name="Morin E."/>
            <person name="Kohler A."/>
            <person name="Barry K."/>
            <person name="LaButti K."/>
            <person name="Morin E."/>
            <person name="Salamov A."/>
            <person name="Lipzen A."/>
            <person name="Mereny Z."/>
            <person name="Hegedus B."/>
            <person name="Baldrian P."/>
            <person name="Stursova M."/>
            <person name="Weitz H."/>
            <person name="Taylor A."/>
            <person name="Grigoriev I.V."/>
            <person name="Nagy L.G."/>
            <person name="Martin F."/>
            <person name="Kauserud H."/>
        </authorList>
    </citation>
    <scope>NUCLEOTIDE SEQUENCE</scope>
    <source>
        <strain evidence="1">9144</strain>
    </source>
</reference>
<proteinExistence type="predicted"/>
<dbReference type="Proteomes" id="UP001219525">
    <property type="component" value="Unassembled WGS sequence"/>
</dbReference>
<dbReference type="AlphaFoldDB" id="A0AAD6YUJ1"/>
<organism evidence="1 2">
    <name type="scientific">Mycena pura</name>
    <dbReference type="NCBI Taxonomy" id="153505"/>
    <lineage>
        <taxon>Eukaryota</taxon>
        <taxon>Fungi</taxon>
        <taxon>Dikarya</taxon>
        <taxon>Basidiomycota</taxon>
        <taxon>Agaricomycotina</taxon>
        <taxon>Agaricomycetes</taxon>
        <taxon>Agaricomycetidae</taxon>
        <taxon>Agaricales</taxon>
        <taxon>Marasmiineae</taxon>
        <taxon>Mycenaceae</taxon>
        <taxon>Mycena</taxon>
    </lineage>
</organism>
<gene>
    <name evidence="1" type="ORF">GGX14DRAFT_553596</name>
</gene>
<comment type="caution">
    <text evidence="1">The sequence shown here is derived from an EMBL/GenBank/DDBJ whole genome shotgun (WGS) entry which is preliminary data.</text>
</comment>
<protein>
    <submittedName>
        <fullName evidence="1">Uncharacterized protein</fullName>
    </submittedName>
</protein>
<name>A0AAD6YUJ1_9AGAR</name>
<accession>A0AAD6YUJ1</accession>
<keyword evidence="2" id="KW-1185">Reference proteome</keyword>
<evidence type="ECO:0000313" key="1">
    <source>
        <dbReference type="EMBL" id="KAJ7230111.1"/>
    </source>
</evidence>
<evidence type="ECO:0000313" key="2">
    <source>
        <dbReference type="Proteomes" id="UP001219525"/>
    </source>
</evidence>
<sequence>MPCIVPLASYVACTVTRRPTGYPLLAPPQYAARTSMCAALAASAPPAARCTPAHGRHACSAAGNACPPLHVARAAGRTHVRAWGRMCAPHTLYACARPPCTSHVSQALCRSLYACASARRARSAVLRTLMLTPVDADAIDTGVDTPITTTNTFSNEFSL</sequence>